<dbReference type="AlphaFoldDB" id="A0A917MHB5"/>
<organism evidence="1 2">
    <name type="scientific">Alsobacter metallidurans</name>
    <dbReference type="NCBI Taxonomy" id="340221"/>
    <lineage>
        <taxon>Bacteria</taxon>
        <taxon>Pseudomonadati</taxon>
        <taxon>Pseudomonadota</taxon>
        <taxon>Alphaproteobacteria</taxon>
        <taxon>Hyphomicrobiales</taxon>
        <taxon>Alsobacteraceae</taxon>
        <taxon>Alsobacter</taxon>
    </lineage>
</organism>
<dbReference type="InterPro" id="IPR006450">
    <property type="entry name" value="Phage_HK97_gp6-like"/>
</dbReference>
<name>A0A917MHB5_9HYPH</name>
<dbReference type="InterPro" id="IPR011738">
    <property type="entry name" value="Phage_CHP"/>
</dbReference>
<dbReference type="NCBIfam" id="TIGR01560">
    <property type="entry name" value="put_DNA_pack"/>
    <property type="match status" value="1"/>
</dbReference>
<evidence type="ECO:0008006" key="3">
    <source>
        <dbReference type="Google" id="ProtNLM"/>
    </source>
</evidence>
<dbReference type="Gene3D" id="1.10.3230.30">
    <property type="entry name" value="Phage gp6-like head-tail connector protein"/>
    <property type="match status" value="1"/>
</dbReference>
<comment type="caution">
    <text evidence="1">The sequence shown here is derived from an EMBL/GenBank/DDBJ whole genome shotgun (WGS) entry which is preliminary data.</text>
</comment>
<keyword evidence="2" id="KW-1185">Reference proteome</keyword>
<reference evidence="1" key="2">
    <citation type="submission" date="2020-09" db="EMBL/GenBank/DDBJ databases">
        <authorList>
            <person name="Sun Q."/>
            <person name="Zhou Y."/>
        </authorList>
    </citation>
    <scope>NUCLEOTIDE SEQUENCE</scope>
    <source>
        <strain evidence="1">CGMCC 1.12214</strain>
    </source>
</reference>
<reference evidence="1" key="1">
    <citation type="journal article" date="2014" name="Int. J. Syst. Evol. Microbiol.">
        <title>Complete genome sequence of Corynebacterium casei LMG S-19264T (=DSM 44701T), isolated from a smear-ripened cheese.</title>
        <authorList>
            <consortium name="US DOE Joint Genome Institute (JGI-PGF)"/>
            <person name="Walter F."/>
            <person name="Albersmeier A."/>
            <person name="Kalinowski J."/>
            <person name="Ruckert C."/>
        </authorList>
    </citation>
    <scope>NUCLEOTIDE SEQUENCE</scope>
    <source>
        <strain evidence="1">CGMCC 1.12214</strain>
    </source>
</reference>
<dbReference type="CDD" id="cd08054">
    <property type="entry name" value="gp6"/>
    <property type="match status" value="1"/>
</dbReference>
<dbReference type="Proteomes" id="UP000603912">
    <property type="component" value="Unassembled WGS sequence"/>
</dbReference>
<evidence type="ECO:0000313" key="2">
    <source>
        <dbReference type="Proteomes" id="UP000603912"/>
    </source>
</evidence>
<dbReference type="NCBIfam" id="TIGR02215">
    <property type="entry name" value="phage_chp_gp8"/>
    <property type="match status" value="1"/>
</dbReference>
<dbReference type="Pfam" id="PF05135">
    <property type="entry name" value="Phage_connect_1"/>
    <property type="match status" value="1"/>
</dbReference>
<proteinExistence type="predicted"/>
<gene>
    <name evidence="1" type="ORF">GCM10007036_12790</name>
</gene>
<evidence type="ECO:0000313" key="1">
    <source>
        <dbReference type="EMBL" id="GGH13884.1"/>
    </source>
</evidence>
<accession>A0A917MHB5</accession>
<protein>
    <recommendedName>
        <fullName evidence="3">PhiE125 gp8 family phage protein</fullName>
    </recommendedName>
</protein>
<sequence>MEPITLAELKDWLKIDVADEDALLAAAIAAARLGVEAASGRKLVTQTWRLVLNAWPPSPLSLPVTPVQAVSAIRVFNAANVATTVATAVYQFSGAFNPPQLALLGAVPAPGRPLGGIEIDMTAGYGAAAATVPEALRMAVRLFAAHLYENRGDGAPGVAPTPMPAAVAALVAPYRRARL</sequence>
<dbReference type="InterPro" id="IPR021146">
    <property type="entry name" value="Phage_gp6-like_head-tail"/>
</dbReference>
<dbReference type="EMBL" id="BMES01000001">
    <property type="protein sequence ID" value="GGH13884.1"/>
    <property type="molecule type" value="Genomic_DNA"/>
</dbReference>